<proteinExistence type="predicted"/>
<dbReference type="PROSITE" id="PS50977">
    <property type="entry name" value="HTH_TETR_2"/>
    <property type="match status" value="1"/>
</dbReference>
<dbReference type="PANTHER" id="PTHR30055:SF234">
    <property type="entry name" value="HTH-TYPE TRANSCRIPTIONAL REGULATOR BETI"/>
    <property type="match status" value="1"/>
</dbReference>
<dbReference type="InterPro" id="IPR050109">
    <property type="entry name" value="HTH-type_TetR-like_transc_reg"/>
</dbReference>
<feature type="DNA-binding region" description="H-T-H motif" evidence="4">
    <location>
        <begin position="64"/>
        <end position="83"/>
    </location>
</feature>
<protein>
    <recommendedName>
        <fullName evidence="5">HTH tetR-type domain-containing protein</fullName>
    </recommendedName>
</protein>
<dbReference type="InterPro" id="IPR009057">
    <property type="entry name" value="Homeodomain-like_sf"/>
</dbReference>
<evidence type="ECO:0000256" key="4">
    <source>
        <dbReference type="PROSITE-ProRule" id="PRU00335"/>
    </source>
</evidence>
<dbReference type="Gene3D" id="1.10.357.10">
    <property type="entry name" value="Tetracycline Repressor, domain 2"/>
    <property type="match status" value="1"/>
</dbReference>
<dbReference type="PANTHER" id="PTHR30055">
    <property type="entry name" value="HTH-TYPE TRANSCRIPTIONAL REGULATOR RUTR"/>
    <property type="match status" value="1"/>
</dbReference>
<dbReference type="InterPro" id="IPR001647">
    <property type="entry name" value="HTH_TetR"/>
</dbReference>
<name>A0A5E7B5Q7_PSEFL</name>
<accession>A0A5E7B5Q7</accession>
<evidence type="ECO:0000313" key="6">
    <source>
        <dbReference type="EMBL" id="VVN84297.1"/>
    </source>
</evidence>
<dbReference type="GO" id="GO:0003700">
    <property type="term" value="F:DNA-binding transcription factor activity"/>
    <property type="evidence" value="ECO:0007669"/>
    <property type="project" value="TreeGrafter"/>
</dbReference>
<dbReference type="RefSeq" id="WP_224795657.1">
    <property type="nucleotide sequence ID" value="NZ_CABVHY010000005.1"/>
</dbReference>
<gene>
    <name evidence="6" type="ORF">PS723_01343</name>
</gene>
<feature type="domain" description="HTH tetR-type" evidence="5">
    <location>
        <begin position="41"/>
        <end position="101"/>
    </location>
</feature>
<dbReference type="EMBL" id="CABVHY010000005">
    <property type="protein sequence ID" value="VVN84297.1"/>
    <property type="molecule type" value="Genomic_DNA"/>
</dbReference>
<dbReference type="SUPFAM" id="SSF46689">
    <property type="entry name" value="Homeodomain-like"/>
    <property type="match status" value="1"/>
</dbReference>
<dbReference type="GO" id="GO:0000976">
    <property type="term" value="F:transcription cis-regulatory region binding"/>
    <property type="evidence" value="ECO:0007669"/>
    <property type="project" value="TreeGrafter"/>
</dbReference>
<keyword evidence="2 4" id="KW-0238">DNA-binding</keyword>
<dbReference type="Proteomes" id="UP000379480">
    <property type="component" value="Unassembled WGS sequence"/>
</dbReference>
<keyword evidence="1" id="KW-0805">Transcription regulation</keyword>
<dbReference type="AlphaFoldDB" id="A0A5E7B5Q7"/>
<evidence type="ECO:0000313" key="7">
    <source>
        <dbReference type="Proteomes" id="UP000379480"/>
    </source>
</evidence>
<reference evidence="6 7" key="1">
    <citation type="submission" date="2019-09" db="EMBL/GenBank/DDBJ databases">
        <authorList>
            <person name="Chandra G."/>
            <person name="Truman W A."/>
        </authorList>
    </citation>
    <scope>NUCLEOTIDE SEQUENCE [LARGE SCALE GENOMIC DNA]</scope>
    <source>
        <strain evidence="6">PS723</strain>
    </source>
</reference>
<evidence type="ECO:0000259" key="5">
    <source>
        <dbReference type="PROSITE" id="PS50977"/>
    </source>
</evidence>
<evidence type="ECO:0000256" key="1">
    <source>
        <dbReference type="ARBA" id="ARBA00023015"/>
    </source>
</evidence>
<sequence>MASRTRVVVADEERVRKLQEHCVHPEPRAKPLKRPTQARAIFTVEAIYEAFVRIWRRDGWSGLTTRSVALEAGVAIGTLYDYFPSKEALLSGYVRHCVEQLLQRLDEQVIRPSDLDWRTRINRLLRLGYDPADAQQPLLDYELLMLEHQIAEPKHHHRVFQELSRKWHEAFAVCSDLPEKPSATSIDAWLIMAWGGRRYGITLQSPAAQTAAWLTELEAMICERLTSAG</sequence>
<organism evidence="6 7">
    <name type="scientific">Pseudomonas fluorescens</name>
    <dbReference type="NCBI Taxonomy" id="294"/>
    <lineage>
        <taxon>Bacteria</taxon>
        <taxon>Pseudomonadati</taxon>
        <taxon>Pseudomonadota</taxon>
        <taxon>Gammaproteobacteria</taxon>
        <taxon>Pseudomonadales</taxon>
        <taxon>Pseudomonadaceae</taxon>
        <taxon>Pseudomonas</taxon>
    </lineage>
</organism>
<dbReference type="Pfam" id="PF00440">
    <property type="entry name" value="TetR_N"/>
    <property type="match status" value="1"/>
</dbReference>
<keyword evidence="3" id="KW-0804">Transcription</keyword>
<evidence type="ECO:0000256" key="3">
    <source>
        <dbReference type="ARBA" id="ARBA00023163"/>
    </source>
</evidence>
<evidence type="ECO:0000256" key="2">
    <source>
        <dbReference type="ARBA" id="ARBA00023125"/>
    </source>
</evidence>